<dbReference type="EMBL" id="CAKJVE010000004">
    <property type="protein sequence ID" value="CAG9709576.1"/>
    <property type="molecule type" value="Genomic_DNA"/>
</dbReference>
<reference evidence="1" key="1">
    <citation type="submission" date="2021-10" db="EMBL/GenBank/DDBJ databases">
        <authorList>
            <person name="Mesa V."/>
        </authorList>
    </citation>
    <scope>NUCLEOTIDE SEQUENCE</scope>
    <source>
        <strain evidence="1">CC3_PB</strain>
    </source>
</reference>
<dbReference type="Proteomes" id="UP000789738">
    <property type="component" value="Unassembled WGS sequence"/>
</dbReference>
<accession>A0AA86JRT9</accession>
<protein>
    <submittedName>
        <fullName evidence="1">Uncharacterized protein</fullName>
    </submittedName>
</protein>
<organism evidence="1 3">
    <name type="scientific">Clostridium neonatale</name>
    <dbReference type="NCBI Taxonomy" id="137838"/>
    <lineage>
        <taxon>Bacteria</taxon>
        <taxon>Bacillati</taxon>
        <taxon>Bacillota</taxon>
        <taxon>Clostridia</taxon>
        <taxon>Eubacteriales</taxon>
        <taxon>Clostridiaceae</taxon>
        <taxon>Clostridium</taxon>
    </lineage>
</organism>
<reference evidence="2" key="2">
    <citation type="submission" date="2022-10" db="EMBL/GenBank/DDBJ databases">
        <authorList>
            <person name="Aires J."/>
            <person name="Mesa V."/>
        </authorList>
    </citation>
    <scope>NUCLEOTIDE SEQUENCE</scope>
    <source>
        <strain evidence="2">Clostridium neonatale JD116</strain>
    </source>
</reference>
<name>A0AA86JRT9_9CLOT</name>
<proteinExistence type="predicted"/>
<dbReference type="Proteomes" id="UP001189143">
    <property type="component" value="Unassembled WGS sequence"/>
</dbReference>
<evidence type="ECO:0000313" key="1">
    <source>
        <dbReference type="EMBL" id="CAG9709576.1"/>
    </source>
</evidence>
<gene>
    <name evidence="2" type="ORF">CNEO2_130015</name>
    <name evidence="1" type="ORF">CNEO_44268</name>
</gene>
<dbReference type="EMBL" id="CAMTCP010000044">
    <property type="protein sequence ID" value="CAI3542772.1"/>
    <property type="molecule type" value="Genomic_DNA"/>
</dbReference>
<dbReference type="AlphaFoldDB" id="A0AA86JRT9"/>
<sequence length="44" mass="5511">MIDYVKEKIRTLYKKILNKDCLVKLRLSNFYFYINLKIYYEIIS</sequence>
<evidence type="ECO:0000313" key="3">
    <source>
        <dbReference type="Proteomes" id="UP000789738"/>
    </source>
</evidence>
<comment type="caution">
    <text evidence="1">The sequence shown here is derived from an EMBL/GenBank/DDBJ whole genome shotgun (WGS) entry which is preliminary data.</text>
</comment>
<evidence type="ECO:0000313" key="2">
    <source>
        <dbReference type="EMBL" id="CAI3542772.1"/>
    </source>
</evidence>